<evidence type="ECO:0000313" key="1">
    <source>
        <dbReference type="EMBL" id="MBY0755605.1"/>
    </source>
</evidence>
<dbReference type="RefSeq" id="WP_221860977.1">
    <property type="nucleotide sequence ID" value="NZ_JAIKTU010000006.1"/>
</dbReference>
<dbReference type="InterPro" id="IPR013078">
    <property type="entry name" value="His_Pase_superF_clade-1"/>
</dbReference>
<evidence type="ECO:0000313" key="2">
    <source>
        <dbReference type="Proteomes" id="UP001299068"/>
    </source>
</evidence>
<dbReference type="InterPro" id="IPR050275">
    <property type="entry name" value="PGM_Phosphatase"/>
</dbReference>
<dbReference type="EMBL" id="JAIKTU010000006">
    <property type="protein sequence ID" value="MBY0755605.1"/>
    <property type="molecule type" value="Genomic_DNA"/>
</dbReference>
<dbReference type="CDD" id="cd07067">
    <property type="entry name" value="HP_PGM_like"/>
    <property type="match status" value="1"/>
</dbReference>
<accession>A0ABS7KXR0</accession>
<sequence length="198" mass="23154">MNKINLYLIRHGKTEGNEKCLYCGYTDLPLSDKGKTELESLKGIYTVCDNYYTTGLKRTNETLNILFDCDNYSIEEGFKEYNFGDFEMKGYEELKNKKEYIDWIEDTSGKYVIPNGECKNSYRERIKDTFYKFINELFSKNQKNVALICHGGTIGTILEQFYSSEKNLFDWQPSCGKGYLLEIILENNNIKIVNMEKI</sequence>
<keyword evidence="2" id="KW-1185">Reference proteome</keyword>
<dbReference type="InterPro" id="IPR029033">
    <property type="entry name" value="His_PPase_superfam"/>
</dbReference>
<name>A0ABS7KXR0_CLOSR</name>
<dbReference type="PANTHER" id="PTHR48100:SF59">
    <property type="entry name" value="ADENOSYLCOBALAMIN_ALPHA-RIBAZOLE PHOSPHATASE"/>
    <property type="match status" value="1"/>
</dbReference>
<dbReference type="Gene3D" id="3.40.50.1240">
    <property type="entry name" value="Phosphoglycerate mutase-like"/>
    <property type="match status" value="1"/>
</dbReference>
<dbReference type="SMART" id="SM00855">
    <property type="entry name" value="PGAM"/>
    <property type="match status" value="1"/>
</dbReference>
<reference evidence="1 2" key="1">
    <citation type="journal article" date="2021" name="Cell Host Microbe">
        <title>in vivo commensal control of Clostridioides difficile virulence.</title>
        <authorList>
            <person name="Girinathan B.P."/>
            <person name="Dibenedetto N."/>
            <person name="Worley J.N."/>
            <person name="Peltier J."/>
            <person name="Arrieta-Ortiz M.L."/>
            <person name="Rupa Christinal Immanuel S."/>
            <person name="Lavin R."/>
            <person name="Delaney M.L."/>
            <person name="Cummins C."/>
            <person name="Hoffmann M."/>
            <person name="Luo Y."/>
            <person name="Gonzalez-Escalona N."/>
            <person name="Allard M."/>
            <person name="Onderdonk A.B."/>
            <person name="Gerber G.K."/>
            <person name="Sonenshein A.L."/>
            <person name="Baliga N."/>
            <person name="Dupuy B."/>
            <person name="Bry L."/>
        </authorList>
    </citation>
    <scope>NUCLEOTIDE SEQUENCE [LARGE SCALE GENOMIC DNA]</scope>
    <source>
        <strain evidence="1 2">DSM 599</strain>
    </source>
</reference>
<dbReference type="Proteomes" id="UP001299068">
    <property type="component" value="Unassembled WGS sequence"/>
</dbReference>
<comment type="caution">
    <text evidence="1">The sequence shown here is derived from an EMBL/GenBank/DDBJ whole genome shotgun (WGS) entry which is preliminary data.</text>
</comment>
<dbReference type="SUPFAM" id="SSF53254">
    <property type="entry name" value="Phosphoglycerate mutase-like"/>
    <property type="match status" value="1"/>
</dbReference>
<protein>
    <submittedName>
        <fullName evidence="1">Phosphoglycerate mutase family protein</fullName>
    </submittedName>
</protein>
<dbReference type="Pfam" id="PF00300">
    <property type="entry name" value="His_Phos_1"/>
    <property type="match status" value="1"/>
</dbReference>
<gene>
    <name evidence="1" type="ORF">K5V21_09045</name>
</gene>
<dbReference type="PANTHER" id="PTHR48100">
    <property type="entry name" value="BROAD-SPECIFICITY PHOSPHATASE YOR283W-RELATED"/>
    <property type="match status" value="1"/>
</dbReference>
<proteinExistence type="predicted"/>
<organism evidence="1 2">
    <name type="scientific">Clostridium sardiniense</name>
    <name type="common">Clostridium absonum</name>
    <dbReference type="NCBI Taxonomy" id="29369"/>
    <lineage>
        <taxon>Bacteria</taxon>
        <taxon>Bacillati</taxon>
        <taxon>Bacillota</taxon>
        <taxon>Clostridia</taxon>
        <taxon>Eubacteriales</taxon>
        <taxon>Clostridiaceae</taxon>
        <taxon>Clostridium</taxon>
    </lineage>
</organism>